<dbReference type="InterPro" id="IPR050559">
    <property type="entry name" value="P-Pant_transferase_sf"/>
</dbReference>
<organism evidence="5 7">
    <name type="scientific">Bordetella bronchialis</name>
    <dbReference type="NCBI Taxonomy" id="463025"/>
    <lineage>
        <taxon>Bacteria</taxon>
        <taxon>Pseudomonadati</taxon>
        <taxon>Pseudomonadota</taxon>
        <taxon>Betaproteobacteria</taxon>
        <taxon>Burkholderiales</taxon>
        <taxon>Alcaligenaceae</taxon>
        <taxon>Bordetella</taxon>
    </lineage>
</organism>
<dbReference type="InterPro" id="IPR008278">
    <property type="entry name" value="4-PPantetheinyl_Trfase_dom"/>
</dbReference>
<dbReference type="Proteomes" id="UP000092213">
    <property type="component" value="Chromosome"/>
</dbReference>
<dbReference type="Proteomes" id="UP000091897">
    <property type="component" value="Chromosome"/>
</dbReference>
<feature type="domain" description="4'-phosphopantetheinyl transferase" evidence="3">
    <location>
        <begin position="130"/>
        <end position="215"/>
    </location>
</feature>
<name>A0A193FXN6_9BORD</name>
<keyword evidence="2" id="KW-0808">Transferase</keyword>
<dbReference type="Gene3D" id="3.90.470.20">
    <property type="entry name" value="4'-phosphopantetheinyl transferase domain"/>
    <property type="match status" value="2"/>
</dbReference>
<evidence type="ECO:0000313" key="7">
    <source>
        <dbReference type="Proteomes" id="UP000092213"/>
    </source>
</evidence>
<dbReference type="SUPFAM" id="SSF56214">
    <property type="entry name" value="4'-phosphopantetheinyl transferase"/>
    <property type="match status" value="2"/>
</dbReference>
<proteinExistence type="inferred from homology"/>
<dbReference type="InterPro" id="IPR037143">
    <property type="entry name" value="4-PPantetheinyl_Trfase_dom_sf"/>
</dbReference>
<dbReference type="EMBL" id="CP016171">
    <property type="protein sequence ID" value="ANN71774.1"/>
    <property type="molecule type" value="Genomic_DNA"/>
</dbReference>
<dbReference type="EMBL" id="CP016170">
    <property type="protein sequence ID" value="ANN66695.1"/>
    <property type="molecule type" value="Genomic_DNA"/>
</dbReference>
<gene>
    <name evidence="4" type="ORF">BAU06_10755</name>
    <name evidence="5" type="ORF">BAU08_10955</name>
</gene>
<dbReference type="GO" id="GO:0000287">
    <property type="term" value="F:magnesium ion binding"/>
    <property type="evidence" value="ECO:0007669"/>
    <property type="project" value="InterPro"/>
</dbReference>
<dbReference type="Pfam" id="PF01648">
    <property type="entry name" value="ACPS"/>
    <property type="match status" value="1"/>
</dbReference>
<dbReference type="KEGG" id="bbro:BAU06_10755"/>
<keyword evidence="6" id="KW-1185">Reference proteome</keyword>
<sequence length="250" mass="26984">MEDDTRHEDGRARAAPWPLRDAPADLRIWRLDLSLRHPLPDADMALLDAAERARLDRFQRHEDKVRFGATRAALKRLLAAAATRAARPDPAAVRLALTGAGRPVWPGSGLHFNVAHSGALALIALSPRRPVGIDVELRQEVDVDALAAIVLTPRERDVLARLPAPRRGGAFHDYWVCKEAALKATGQGIADALQRIEVLPDGRHADARRIACDDNELAEGALLRALALRLLPLADGYAGAVAWGPDAGAA</sequence>
<dbReference type="AlphaFoldDB" id="A0A193FXN6"/>
<dbReference type="GO" id="GO:0005829">
    <property type="term" value="C:cytosol"/>
    <property type="evidence" value="ECO:0007669"/>
    <property type="project" value="TreeGrafter"/>
</dbReference>
<dbReference type="GO" id="GO:0019878">
    <property type="term" value="P:lysine biosynthetic process via aminoadipic acid"/>
    <property type="evidence" value="ECO:0007669"/>
    <property type="project" value="TreeGrafter"/>
</dbReference>
<protein>
    <recommendedName>
        <fullName evidence="3">4'-phosphopantetheinyl transferase domain-containing protein</fullName>
    </recommendedName>
</protein>
<comment type="similarity">
    <text evidence="1">Belongs to the P-Pant transferase superfamily. Gsp/Sfp/HetI/AcpT family.</text>
</comment>
<dbReference type="STRING" id="463025.BAU08_10955"/>
<dbReference type="PANTHER" id="PTHR12215">
    <property type="entry name" value="PHOSPHOPANTETHEINE TRANSFERASE"/>
    <property type="match status" value="1"/>
</dbReference>
<evidence type="ECO:0000313" key="5">
    <source>
        <dbReference type="EMBL" id="ANN71774.1"/>
    </source>
</evidence>
<evidence type="ECO:0000313" key="4">
    <source>
        <dbReference type="EMBL" id="ANN66695.1"/>
    </source>
</evidence>
<evidence type="ECO:0000313" key="6">
    <source>
        <dbReference type="Proteomes" id="UP000091897"/>
    </source>
</evidence>
<dbReference type="PANTHER" id="PTHR12215:SF10">
    <property type="entry name" value="L-AMINOADIPATE-SEMIALDEHYDE DEHYDROGENASE-PHOSPHOPANTETHEINYL TRANSFERASE"/>
    <property type="match status" value="1"/>
</dbReference>
<accession>A0A193FXN6</accession>
<dbReference type="GO" id="GO:0008897">
    <property type="term" value="F:holo-[acyl-carrier-protein] synthase activity"/>
    <property type="evidence" value="ECO:0007669"/>
    <property type="project" value="InterPro"/>
</dbReference>
<evidence type="ECO:0000259" key="3">
    <source>
        <dbReference type="Pfam" id="PF01648"/>
    </source>
</evidence>
<evidence type="ECO:0000256" key="1">
    <source>
        <dbReference type="ARBA" id="ARBA00010990"/>
    </source>
</evidence>
<reference evidence="6 7" key="1">
    <citation type="submission" date="2016-06" db="EMBL/GenBank/DDBJ databases">
        <title>Complete genome sequences of Bordetella bronchialis and Bordetella flabilis.</title>
        <authorList>
            <person name="LiPuma J.J."/>
            <person name="Spilker T."/>
        </authorList>
    </citation>
    <scope>NUCLEOTIDE SEQUENCE [LARGE SCALE GENOMIC DNA]</scope>
    <source>
        <strain evidence="5 7">AU17976</strain>
        <strain evidence="4 6">AU3182</strain>
    </source>
</reference>
<dbReference type="OrthoDB" id="9808281at2"/>
<dbReference type="RefSeq" id="WP_066348506.1">
    <property type="nucleotide sequence ID" value="NZ_CBCSFJ010000028.1"/>
</dbReference>
<evidence type="ECO:0000256" key="2">
    <source>
        <dbReference type="ARBA" id="ARBA00022679"/>
    </source>
</evidence>